<sequence>MSGEAQYGERGGDMRSNASDDDLDIAAISDTHTVSSPRHVHVRFAPGHCDDSSGTASTIQSLTSASTLESKLDLSPTASAARKGMLQDAIFPAWRDNASGAEVESPEELEKKDPLGTQMWRLFSRTKAQIPNQERLENLTWRMMSMKLRQQQDLERTKAMLREQGPVKQPVPTITTIAPSGIAQLRKSVDKQQEKPTTVAEQMNLDDFIFPSSVASPAGLSPSPAADGSSSSAHATAPAIPIRRHSQMNDQELHPIRASAPSVPPAIQNHNEFGYVQRHVRKTSIDERRPRKRPAEASPQVPPVNNIMIPNDPDAESALHNYSLDNTQSQFPAFQPHQTHQPQIPYALDTFDLDNDPIISSAGPFQQNFNFSPVGSPMIHQGHFSVLQHGSSMPSSLNSTEYYSPPASAYPSTVSTPQPIPEGEHVYFDRHGMEMRHQHALAQQFAPHRPSGLSTSMQPQYIFNPNNEQIFAPVTTAPQMPQFQASSYPMAGHINPSQVLHGPSGMPIQRHDNMFTFGADSDNEDDDGGSFADRSLMMHPEFSPMEDANLDIGQGFQWDSNLSNQFNPVPARYPAGPPRKQVTIGHTEMMGSPESGWNGPGSLGRSNGSAVS</sequence>
<feature type="non-terminal residue" evidence="1">
    <location>
        <position position="612"/>
    </location>
</feature>
<gene>
    <name evidence="1" type="ORF">LTS18_009412</name>
</gene>
<dbReference type="EMBL" id="JAWDJW010002544">
    <property type="protein sequence ID" value="KAK3077751.1"/>
    <property type="molecule type" value="Genomic_DNA"/>
</dbReference>
<organism evidence="1 2">
    <name type="scientific">Coniosporium uncinatum</name>
    <dbReference type="NCBI Taxonomy" id="93489"/>
    <lineage>
        <taxon>Eukaryota</taxon>
        <taxon>Fungi</taxon>
        <taxon>Dikarya</taxon>
        <taxon>Ascomycota</taxon>
        <taxon>Pezizomycotina</taxon>
        <taxon>Dothideomycetes</taxon>
        <taxon>Dothideomycetes incertae sedis</taxon>
        <taxon>Coniosporium</taxon>
    </lineage>
</organism>
<evidence type="ECO:0000313" key="2">
    <source>
        <dbReference type="Proteomes" id="UP001186974"/>
    </source>
</evidence>
<name>A0ACC3DM60_9PEZI</name>
<dbReference type="Proteomes" id="UP001186974">
    <property type="component" value="Unassembled WGS sequence"/>
</dbReference>
<protein>
    <submittedName>
        <fullName evidence="1">Uncharacterized protein</fullName>
    </submittedName>
</protein>
<reference evidence="1" key="1">
    <citation type="submission" date="2024-09" db="EMBL/GenBank/DDBJ databases">
        <title>Black Yeasts Isolated from many extreme environments.</title>
        <authorList>
            <person name="Coleine C."/>
            <person name="Stajich J.E."/>
            <person name="Selbmann L."/>
        </authorList>
    </citation>
    <scope>NUCLEOTIDE SEQUENCE</scope>
    <source>
        <strain evidence="1">CCFEE 5737</strain>
    </source>
</reference>
<comment type="caution">
    <text evidence="1">The sequence shown here is derived from an EMBL/GenBank/DDBJ whole genome shotgun (WGS) entry which is preliminary data.</text>
</comment>
<accession>A0ACC3DM60</accession>
<proteinExistence type="predicted"/>
<evidence type="ECO:0000313" key="1">
    <source>
        <dbReference type="EMBL" id="KAK3077751.1"/>
    </source>
</evidence>
<keyword evidence="2" id="KW-1185">Reference proteome</keyword>